<feature type="transmembrane region" description="Helical" evidence="1">
    <location>
        <begin position="6"/>
        <end position="28"/>
    </location>
</feature>
<name>A0ABS1HBT5_9BACL</name>
<reference evidence="2 3" key="1">
    <citation type="submission" date="2020-12" db="EMBL/GenBank/DDBJ databases">
        <title>YIM B01967 draft genome.</title>
        <authorList>
            <person name="Yan X."/>
        </authorList>
    </citation>
    <scope>NUCLEOTIDE SEQUENCE [LARGE SCALE GENOMIC DNA]</scope>
    <source>
        <strain evidence="2 3">YIM B01967</strain>
    </source>
</reference>
<keyword evidence="1" id="KW-0472">Membrane</keyword>
<evidence type="ECO:0000256" key="1">
    <source>
        <dbReference type="SAM" id="Phobius"/>
    </source>
</evidence>
<organism evidence="2 3">
    <name type="scientific">Viridibacillus soli</name>
    <dbReference type="NCBI Taxonomy" id="2798301"/>
    <lineage>
        <taxon>Bacteria</taxon>
        <taxon>Bacillati</taxon>
        <taxon>Bacillota</taxon>
        <taxon>Bacilli</taxon>
        <taxon>Bacillales</taxon>
        <taxon>Caryophanaceae</taxon>
        <taxon>Viridibacillus</taxon>
    </lineage>
</organism>
<comment type="caution">
    <text evidence="2">The sequence shown here is derived from an EMBL/GenBank/DDBJ whole genome shotgun (WGS) entry which is preliminary data.</text>
</comment>
<evidence type="ECO:0000313" key="3">
    <source>
        <dbReference type="Proteomes" id="UP000618943"/>
    </source>
</evidence>
<gene>
    <name evidence="2" type="ORF">JFL43_18710</name>
</gene>
<sequence>MDSLGSILLIVICISLIILGTVSFMLFIRRIIINTSPKNESAQLNEKMDKIIELLEKQSK</sequence>
<protein>
    <submittedName>
        <fullName evidence="2">DUF4083 family protein</fullName>
    </submittedName>
</protein>
<dbReference type="EMBL" id="JAEOAH010000042">
    <property type="protein sequence ID" value="MBK3496856.1"/>
    <property type="molecule type" value="Genomic_DNA"/>
</dbReference>
<keyword evidence="3" id="KW-1185">Reference proteome</keyword>
<dbReference type="RefSeq" id="WP_100796989.1">
    <property type="nucleotide sequence ID" value="NZ_JAEOAH010000042.1"/>
</dbReference>
<keyword evidence="1" id="KW-0812">Transmembrane</keyword>
<accession>A0ABS1HBT5</accession>
<dbReference type="Pfam" id="PF13314">
    <property type="entry name" value="DUF4083"/>
    <property type="match status" value="1"/>
</dbReference>
<proteinExistence type="predicted"/>
<dbReference type="Proteomes" id="UP000618943">
    <property type="component" value="Unassembled WGS sequence"/>
</dbReference>
<evidence type="ECO:0000313" key="2">
    <source>
        <dbReference type="EMBL" id="MBK3496856.1"/>
    </source>
</evidence>
<keyword evidence="1" id="KW-1133">Transmembrane helix</keyword>
<dbReference type="InterPro" id="IPR025143">
    <property type="entry name" value="DUF4083"/>
</dbReference>